<feature type="transmembrane region" description="Helical" evidence="15">
    <location>
        <begin position="760"/>
        <end position="779"/>
    </location>
</feature>
<dbReference type="PROSITE" id="PS00154">
    <property type="entry name" value="ATPASE_E1_E2"/>
    <property type="match status" value="1"/>
</dbReference>
<comment type="subcellular location">
    <subcellularLocation>
        <location evidence="1">Cell membrane</location>
        <topology evidence="1">Multi-pass membrane protein</topology>
    </subcellularLocation>
</comment>
<evidence type="ECO:0000256" key="9">
    <source>
        <dbReference type="ARBA" id="ARBA00022989"/>
    </source>
</evidence>
<dbReference type="PANTHER" id="PTHR43520">
    <property type="entry name" value="ATP7, ISOFORM B"/>
    <property type="match status" value="1"/>
</dbReference>
<accession>A0AAJ4A2D8</accession>
<dbReference type="AlphaFoldDB" id="A0AAJ4A2D8"/>
<evidence type="ECO:0000256" key="5">
    <source>
        <dbReference type="ARBA" id="ARBA00022723"/>
    </source>
</evidence>
<feature type="transmembrane region" description="Helical" evidence="15">
    <location>
        <begin position="391"/>
        <end position="410"/>
    </location>
</feature>
<comment type="function">
    <text evidence="11">Probably involved in copper export.</text>
</comment>
<keyword evidence="3 15" id="KW-1003">Cell membrane</keyword>
<evidence type="ECO:0000256" key="14">
    <source>
        <dbReference type="ARBA" id="ARBA00047424"/>
    </source>
</evidence>
<evidence type="ECO:0000256" key="2">
    <source>
        <dbReference type="ARBA" id="ARBA00006024"/>
    </source>
</evidence>
<evidence type="ECO:0000256" key="3">
    <source>
        <dbReference type="ARBA" id="ARBA00022475"/>
    </source>
</evidence>
<dbReference type="Pfam" id="PF00122">
    <property type="entry name" value="E1-E2_ATPase"/>
    <property type="match status" value="1"/>
</dbReference>
<dbReference type="InterPro" id="IPR045800">
    <property type="entry name" value="HMBD"/>
</dbReference>
<evidence type="ECO:0000256" key="12">
    <source>
        <dbReference type="ARBA" id="ARBA00038904"/>
    </source>
</evidence>
<dbReference type="NCBIfam" id="TIGR01525">
    <property type="entry name" value="ATPase-IB_hvy"/>
    <property type="match status" value="1"/>
</dbReference>
<dbReference type="Pfam" id="PF19335">
    <property type="entry name" value="HMBD"/>
    <property type="match status" value="1"/>
</dbReference>
<evidence type="ECO:0000256" key="10">
    <source>
        <dbReference type="ARBA" id="ARBA00023136"/>
    </source>
</evidence>
<dbReference type="InterPro" id="IPR012348">
    <property type="entry name" value="RNR-like"/>
</dbReference>
<dbReference type="GO" id="GO:0005507">
    <property type="term" value="F:copper ion binding"/>
    <property type="evidence" value="ECO:0007669"/>
    <property type="project" value="TreeGrafter"/>
</dbReference>
<dbReference type="GO" id="GO:0005524">
    <property type="term" value="F:ATP binding"/>
    <property type="evidence" value="ECO:0007669"/>
    <property type="project" value="UniProtKB-UniRule"/>
</dbReference>
<protein>
    <recommendedName>
        <fullName evidence="13">Copper-transporting ATPase</fullName>
        <ecNumber evidence="12">7.2.2.9</ecNumber>
    </recommendedName>
</protein>
<dbReference type="PRINTS" id="PR00119">
    <property type="entry name" value="CATATPASE"/>
</dbReference>
<feature type="transmembrane region" description="Helical" evidence="15">
    <location>
        <begin position="416"/>
        <end position="439"/>
    </location>
</feature>
<feature type="transmembrane region" description="Helical" evidence="15">
    <location>
        <begin position="162"/>
        <end position="183"/>
    </location>
</feature>
<dbReference type="NCBIfam" id="TIGR01511">
    <property type="entry name" value="ATPase-IB1_Cu"/>
    <property type="match status" value="1"/>
</dbReference>
<dbReference type="InterPro" id="IPR023298">
    <property type="entry name" value="ATPase_P-typ_TM_dom_sf"/>
</dbReference>
<keyword evidence="8" id="KW-1278">Translocase</keyword>
<keyword evidence="4 15" id="KW-0812">Transmembrane</keyword>
<dbReference type="Pfam" id="PF04945">
    <property type="entry name" value="YHS"/>
    <property type="match status" value="1"/>
</dbReference>
<feature type="transmembrane region" description="Helical" evidence="15">
    <location>
        <begin position="195"/>
        <end position="221"/>
    </location>
</feature>
<dbReference type="GO" id="GO:0043682">
    <property type="term" value="F:P-type divalent copper transporter activity"/>
    <property type="evidence" value="ECO:0007669"/>
    <property type="project" value="UniProtKB-EC"/>
</dbReference>
<comment type="catalytic activity">
    <reaction evidence="14">
        <text>Cu(2+)(in) + ATP + H2O = Cu(2+)(out) + ADP + phosphate + H(+)</text>
        <dbReference type="Rhea" id="RHEA:10376"/>
        <dbReference type="ChEBI" id="CHEBI:15377"/>
        <dbReference type="ChEBI" id="CHEBI:15378"/>
        <dbReference type="ChEBI" id="CHEBI:29036"/>
        <dbReference type="ChEBI" id="CHEBI:30616"/>
        <dbReference type="ChEBI" id="CHEBI:43474"/>
        <dbReference type="ChEBI" id="CHEBI:456216"/>
        <dbReference type="EC" id="7.2.2.9"/>
    </reaction>
</comment>
<keyword evidence="5 15" id="KW-0479">Metal-binding</keyword>
<dbReference type="InterPro" id="IPR009078">
    <property type="entry name" value="Ferritin-like_SF"/>
</dbReference>
<feature type="domain" description="TRASH" evidence="16">
    <location>
        <begin position="14"/>
        <end position="51"/>
    </location>
</feature>
<dbReference type="SFLD" id="SFLDG00002">
    <property type="entry name" value="C1.7:_P-type_atpase_like"/>
    <property type="match status" value="1"/>
</dbReference>
<dbReference type="GO" id="GO:0016491">
    <property type="term" value="F:oxidoreductase activity"/>
    <property type="evidence" value="ECO:0007669"/>
    <property type="project" value="InterPro"/>
</dbReference>
<evidence type="ECO:0000256" key="4">
    <source>
        <dbReference type="ARBA" id="ARBA00022692"/>
    </source>
</evidence>
<dbReference type="EC" id="7.2.2.9" evidence="12"/>
<dbReference type="InterPro" id="IPR001757">
    <property type="entry name" value="P_typ_ATPase"/>
</dbReference>
<dbReference type="GO" id="GO:0060003">
    <property type="term" value="P:copper ion export"/>
    <property type="evidence" value="ECO:0007669"/>
    <property type="project" value="UniProtKB-ARBA"/>
</dbReference>
<dbReference type="SUPFAM" id="SSF81665">
    <property type="entry name" value="Calcium ATPase, transmembrane domain M"/>
    <property type="match status" value="1"/>
</dbReference>
<evidence type="ECO:0000259" key="16">
    <source>
        <dbReference type="SMART" id="SM00746"/>
    </source>
</evidence>
<feature type="transmembrane region" description="Helical" evidence="15">
    <location>
        <begin position="732"/>
        <end position="754"/>
    </location>
</feature>
<evidence type="ECO:0000256" key="8">
    <source>
        <dbReference type="ARBA" id="ARBA00022967"/>
    </source>
</evidence>
<feature type="transmembrane region" description="Helical" evidence="15">
    <location>
        <begin position="130"/>
        <end position="150"/>
    </location>
</feature>
<dbReference type="InterPro" id="IPR023214">
    <property type="entry name" value="HAD_sf"/>
</dbReference>
<keyword evidence="18" id="KW-1185">Reference proteome</keyword>
<dbReference type="InterPro" id="IPR008250">
    <property type="entry name" value="ATPase_P-typ_transduc_dom_A_sf"/>
</dbReference>
<evidence type="ECO:0000256" key="15">
    <source>
        <dbReference type="RuleBase" id="RU362081"/>
    </source>
</evidence>
<dbReference type="InterPro" id="IPR059000">
    <property type="entry name" value="ATPase_P-type_domA"/>
</dbReference>
<reference evidence="18" key="1">
    <citation type="submission" date="2019-06" db="EMBL/GenBank/DDBJ databases">
        <title>Sulfurimonas gotlandica sp. nov., a chemoautotrophic and psychrotolerant epsilonproteobacterium isolated from a pelagic redoxcline, and an emended description of the genus Sulfurimonas.</title>
        <authorList>
            <person name="Wang S."/>
            <person name="Jiang L."/>
            <person name="Shao Z."/>
        </authorList>
    </citation>
    <scope>NUCLEOTIDE SEQUENCE [LARGE SCALE GENOMIC DNA]</scope>
    <source>
        <strain evidence="18">1-1N</strain>
    </source>
</reference>
<evidence type="ECO:0000256" key="7">
    <source>
        <dbReference type="ARBA" id="ARBA00022840"/>
    </source>
</evidence>
<name>A0AAJ4A2D8_9BACT</name>
<evidence type="ECO:0000313" key="17">
    <source>
        <dbReference type="EMBL" id="QFR42634.1"/>
    </source>
</evidence>
<evidence type="ECO:0000256" key="13">
    <source>
        <dbReference type="ARBA" id="ARBA00040690"/>
    </source>
</evidence>
<dbReference type="FunFam" id="2.70.150.10:FF:000020">
    <property type="entry name" value="Copper-exporting P-type ATPase A"/>
    <property type="match status" value="1"/>
</dbReference>
<dbReference type="Gene3D" id="3.40.50.1000">
    <property type="entry name" value="HAD superfamily/HAD-like"/>
    <property type="match status" value="1"/>
</dbReference>
<dbReference type="InterPro" id="IPR011017">
    <property type="entry name" value="TRASH_dom"/>
</dbReference>
<dbReference type="InterPro" id="IPR018303">
    <property type="entry name" value="ATPase_P-typ_P_site"/>
</dbReference>
<evidence type="ECO:0000256" key="1">
    <source>
        <dbReference type="ARBA" id="ARBA00004651"/>
    </source>
</evidence>
<dbReference type="Proteomes" id="UP000326061">
    <property type="component" value="Chromosome"/>
</dbReference>
<dbReference type="SUPFAM" id="SSF56784">
    <property type="entry name" value="HAD-like"/>
    <property type="match status" value="1"/>
</dbReference>
<dbReference type="SUPFAM" id="SSF47240">
    <property type="entry name" value="Ferritin-like"/>
    <property type="match status" value="1"/>
</dbReference>
<keyword evidence="10 15" id="KW-0472">Membrane</keyword>
<dbReference type="InterPro" id="IPR027256">
    <property type="entry name" value="P-typ_ATPase_IB"/>
</dbReference>
<dbReference type="SUPFAM" id="SSF81653">
    <property type="entry name" value="Calcium ATPase, transduction domain A"/>
    <property type="match status" value="1"/>
</dbReference>
<dbReference type="InterPro" id="IPR007029">
    <property type="entry name" value="YHS_dom"/>
</dbReference>
<proteinExistence type="inferred from homology"/>
<evidence type="ECO:0000313" key="18">
    <source>
        <dbReference type="Proteomes" id="UP000326061"/>
    </source>
</evidence>
<dbReference type="EMBL" id="CP041166">
    <property type="protein sequence ID" value="QFR42634.1"/>
    <property type="molecule type" value="Genomic_DNA"/>
</dbReference>
<dbReference type="GO" id="GO:0005886">
    <property type="term" value="C:plasma membrane"/>
    <property type="evidence" value="ECO:0007669"/>
    <property type="project" value="UniProtKB-SubCell"/>
</dbReference>
<dbReference type="Gene3D" id="3.40.1110.10">
    <property type="entry name" value="Calcium-transporting ATPase, cytoplasmic domain N"/>
    <property type="match status" value="1"/>
</dbReference>
<gene>
    <name evidence="17" type="ORF">FJR47_01350</name>
</gene>
<organism evidence="17 18">
    <name type="scientific">Sulfurimonas xiamenensis</name>
    <dbReference type="NCBI Taxonomy" id="2590021"/>
    <lineage>
        <taxon>Bacteria</taxon>
        <taxon>Pseudomonadati</taxon>
        <taxon>Campylobacterota</taxon>
        <taxon>Epsilonproteobacteria</taxon>
        <taxon>Campylobacterales</taxon>
        <taxon>Sulfurimonadaceae</taxon>
        <taxon>Sulfurimonas</taxon>
    </lineage>
</organism>
<dbReference type="KEGG" id="suln:FJR47_01350"/>
<dbReference type="CDD" id="cd02094">
    <property type="entry name" value="P-type_ATPase_Cu-like"/>
    <property type="match status" value="1"/>
</dbReference>
<comment type="similarity">
    <text evidence="2 15">Belongs to the cation transport ATPase (P-type) (TC 3.A.3) family. Type IB subfamily.</text>
</comment>
<evidence type="ECO:0000256" key="6">
    <source>
        <dbReference type="ARBA" id="ARBA00022741"/>
    </source>
</evidence>
<dbReference type="GO" id="GO:0016887">
    <property type="term" value="F:ATP hydrolysis activity"/>
    <property type="evidence" value="ECO:0007669"/>
    <property type="project" value="InterPro"/>
</dbReference>
<dbReference type="InterPro" id="IPR036412">
    <property type="entry name" value="HAD-like_sf"/>
</dbReference>
<dbReference type="PANTHER" id="PTHR43520:SF8">
    <property type="entry name" value="P-TYPE CU(+) TRANSPORTER"/>
    <property type="match status" value="1"/>
</dbReference>
<keyword evidence="9 15" id="KW-1133">Transmembrane helix</keyword>
<dbReference type="SFLD" id="SFLDS00003">
    <property type="entry name" value="Haloacid_Dehalogenase"/>
    <property type="match status" value="1"/>
</dbReference>
<dbReference type="GO" id="GO:0055070">
    <property type="term" value="P:copper ion homeostasis"/>
    <property type="evidence" value="ECO:0007669"/>
    <property type="project" value="TreeGrafter"/>
</dbReference>
<dbReference type="SMART" id="SM00746">
    <property type="entry name" value="TRASH"/>
    <property type="match status" value="1"/>
</dbReference>
<evidence type="ECO:0000256" key="11">
    <source>
        <dbReference type="ARBA" id="ARBA00037143"/>
    </source>
</evidence>
<dbReference type="NCBIfam" id="TIGR01494">
    <property type="entry name" value="ATPase_P-type"/>
    <property type="match status" value="1"/>
</dbReference>
<dbReference type="Pfam" id="PF00702">
    <property type="entry name" value="Hydrolase"/>
    <property type="match status" value="1"/>
</dbReference>
<sequence length="786" mass="85499">MKISFNRESSQLKDPVCGMDVSRDSRYYYNYSGKDYYFCSEQCLLKFKQNPQNYLKESESICNDKQSCSIGTQITHKKDSQATQYTCPMHPEIVQDYPGSCPRCGMALEPVVAKAVEEKNEELIDMSRRFWVSAVLSVPVFILAMSVDMMPSLLPDGMSMKMVQWIEFLLATPVVVWGGWPFFVRGYKSLQTMNLNMFTLIAIGIFVAWAYSVVALIMPHIFPPMMQMNDGLVHLYFEAAAVITTLVLLGQVLELRARSQTNAAIRLLLELAPNSARIVRDDGNEEDIALEMVQVGDILRVRPGEKVPVDGVVIDGQSSVDESMVTGEPVAVKKFAGEKLIGATINSSGTLLMRTQKIGADTLLSQIIDMVSKAQRSRAPIQKLADVVSSYFVPAVIGISLITFFIWWIWGSEPRLAYAIVSAVSVLIIACPCALGLATPISIMVATGRGATSGVLIKNAEALEIMQKVDTLVVDKTGTLTEGKPKLVNLHAEDGFSEEELLRLVASLERASEHPLSEAIVNGAKERDVELVKVESFNSLSGMGITGEVDGQRVAVGNLKLFESLNINALELSKKADIERFEGKIVMLVAVDSTAAGFIAITDPIKESTKEAIHNLHAQGIKVVMLTGDSRTTAEIVAKKLGIDEVHAEVLPEQKAEIIKKLQAKGHIVAMAGDGINDAPALALAHVGIAMGTGADIAMESAGITLVKGDLRGIVRARVLSRATMRNIRQNLFFAFFYNSVGIPIAAGVLYPFFGILLSPMIAAAAMSFSSVSVITNSLRLKGIKL</sequence>
<keyword evidence="6 15" id="KW-0547">Nucleotide-binding</keyword>
<dbReference type="SFLD" id="SFLDF00027">
    <property type="entry name" value="p-type_atpase"/>
    <property type="match status" value="1"/>
</dbReference>
<dbReference type="InterPro" id="IPR023299">
    <property type="entry name" value="ATPase_P-typ_cyto_dom_N"/>
</dbReference>
<dbReference type="RefSeq" id="WP_152298702.1">
    <property type="nucleotide sequence ID" value="NZ_CP041166.1"/>
</dbReference>
<keyword evidence="7 15" id="KW-0067">ATP-binding</keyword>
<dbReference type="PRINTS" id="PR00943">
    <property type="entry name" value="CUATPASE"/>
</dbReference>
<dbReference type="Gene3D" id="2.70.150.10">
    <property type="entry name" value="Calcium-transporting ATPase, cytoplasmic transduction domain A"/>
    <property type="match status" value="1"/>
</dbReference>
<feature type="transmembrane region" description="Helical" evidence="15">
    <location>
        <begin position="233"/>
        <end position="253"/>
    </location>
</feature>
<dbReference type="InterPro" id="IPR044492">
    <property type="entry name" value="P_typ_ATPase_HD_dom"/>
</dbReference>
<dbReference type="Gene3D" id="1.10.620.20">
    <property type="entry name" value="Ribonucleotide Reductase, subunit A"/>
    <property type="match status" value="1"/>
</dbReference>